<organism evidence="2 5">
    <name type="scientific">Didymodactylos carnosus</name>
    <dbReference type="NCBI Taxonomy" id="1234261"/>
    <lineage>
        <taxon>Eukaryota</taxon>
        <taxon>Metazoa</taxon>
        <taxon>Spiralia</taxon>
        <taxon>Gnathifera</taxon>
        <taxon>Rotifera</taxon>
        <taxon>Eurotatoria</taxon>
        <taxon>Bdelloidea</taxon>
        <taxon>Philodinida</taxon>
        <taxon>Philodinidae</taxon>
        <taxon>Didymodactylos</taxon>
    </lineage>
</organism>
<sequence length="816" mass="95304">MWCCKKRSYPIVQLPPDTSAAASKIISSNPLSTNVDKVQPKAISRHSAESHTSSIVCDFEKYEPDSVRTITSPEKQNPIQHRQLFDRARVNLESYQLLWLDANVHNDDDHKITLESLRKIVDYAKLFDNVEECRQFLENAQDCAITTFLVVSDDLAEILLSKVHHLKNVSTVYIYGYNTKLSPQQWACNYSKIKGTYTEQKEILKCLLEDVHAHLKHDEQQTIFNLNSSDENTTDDIASCLKLITALKNYYQGNATELHILEEFERTYKSTDAIRWYTRETFLYRILNKALRQHNTEVLFLLGFFLCDIYKQLKEQHLKFKSSAAHLDSPTIKLYRGQMMKMTEIKRLDKNNPDRSYYAYAYRINNSFLSTSLDRNLALFFLSLGGTHRDDDELQSVLFEIEIDLRGRSQPFADISHLSQFPSESEVLFMIGNMFNLTDFAYDVSLNIWIAKLQLVYHDDTYVEPLNFDNIADRKLLKNSVNILFFSDMDYIQVPQKELDIIIDEITKVFPSESGWLSISKVQCLAFKLKNHFPPTEKLSYYNQALTMWHQYPRDEELNFSIDLGRIHEEIGRLHKYGYATKKLAMDHYILAIDLYHTAVEKATMNYERIDIEKRLSSLYVEKNKLNETADAGTAETIENYALAIFHKEQQLEHMSKYYSPNDSILAQPYRQLAECKEEICKYDDALINYERALKLLLENFRPYRYLVLRVSGKIVDIYIEHKNDYRMALEYQLINHHYTASMKPDPGDEDFYINYNEEVVHKQTIAESHLKLVGIYRALNEFDLAAENERMAAKLYDDIDELCKNLGIRPKGDSD</sequence>
<dbReference type="EMBL" id="CAJNOK010001687">
    <property type="protein sequence ID" value="CAF0824845.1"/>
    <property type="molecule type" value="Genomic_DNA"/>
</dbReference>
<dbReference type="Gene3D" id="1.25.40.10">
    <property type="entry name" value="Tetratricopeptide repeat domain"/>
    <property type="match status" value="1"/>
</dbReference>
<dbReference type="PROSITE" id="PS51996">
    <property type="entry name" value="TR_MART"/>
    <property type="match status" value="1"/>
</dbReference>
<dbReference type="EMBL" id="CAJOBC010000768">
    <property type="protein sequence ID" value="CAF3623818.1"/>
    <property type="molecule type" value="Genomic_DNA"/>
</dbReference>
<dbReference type="Proteomes" id="UP000677228">
    <property type="component" value="Unassembled WGS sequence"/>
</dbReference>
<dbReference type="AlphaFoldDB" id="A0A813V372"/>
<name>A0A813V372_9BILA</name>
<dbReference type="Proteomes" id="UP000681722">
    <property type="component" value="Unassembled WGS sequence"/>
</dbReference>
<dbReference type="Proteomes" id="UP000663829">
    <property type="component" value="Unassembled WGS sequence"/>
</dbReference>
<evidence type="ECO:0000313" key="5">
    <source>
        <dbReference type="Proteomes" id="UP000663829"/>
    </source>
</evidence>
<dbReference type="Gene3D" id="3.90.176.10">
    <property type="entry name" value="Toxin ADP-ribosyltransferase, Chain A, domain 1"/>
    <property type="match status" value="1"/>
</dbReference>
<evidence type="ECO:0000313" key="2">
    <source>
        <dbReference type="EMBL" id="CAF0836601.1"/>
    </source>
</evidence>
<dbReference type="InterPro" id="IPR011990">
    <property type="entry name" value="TPR-like_helical_dom_sf"/>
</dbReference>
<reference evidence="2" key="1">
    <citation type="submission" date="2021-02" db="EMBL/GenBank/DDBJ databases">
        <authorList>
            <person name="Nowell W R."/>
        </authorList>
    </citation>
    <scope>NUCLEOTIDE SEQUENCE</scope>
</reference>
<evidence type="ECO:0000313" key="3">
    <source>
        <dbReference type="EMBL" id="CAF3609232.1"/>
    </source>
</evidence>
<proteinExistence type="predicted"/>
<gene>
    <name evidence="2" type="ORF">GPM918_LOCUS5340</name>
    <name evidence="1" type="ORF">OVA965_LOCUS5838</name>
    <name evidence="4" type="ORF">SRO942_LOCUS5340</name>
    <name evidence="3" type="ORF">TMI583_LOCUS5835</name>
</gene>
<comment type="caution">
    <text evidence="2">The sequence shown here is derived from an EMBL/GenBank/DDBJ whole genome shotgun (WGS) entry which is preliminary data.</text>
</comment>
<accession>A0A813V372</accession>
<dbReference type="EMBL" id="CAJNOQ010000768">
    <property type="protein sequence ID" value="CAF0836601.1"/>
    <property type="molecule type" value="Genomic_DNA"/>
</dbReference>
<protein>
    <submittedName>
        <fullName evidence="2">Uncharacterized protein</fullName>
    </submittedName>
</protein>
<evidence type="ECO:0000313" key="4">
    <source>
        <dbReference type="EMBL" id="CAF3623818.1"/>
    </source>
</evidence>
<evidence type="ECO:0000313" key="1">
    <source>
        <dbReference type="EMBL" id="CAF0824845.1"/>
    </source>
</evidence>
<dbReference type="EMBL" id="CAJOBA010001687">
    <property type="protein sequence ID" value="CAF3609232.1"/>
    <property type="molecule type" value="Genomic_DNA"/>
</dbReference>
<dbReference type="SUPFAM" id="SSF56399">
    <property type="entry name" value="ADP-ribosylation"/>
    <property type="match status" value="1"/>
</dbReference>
<dbReference type="Proteomes" id="UP000682733">
    <property type="component" value="Unassembled WGS sequence"/>
</dbReference>
<dbReference type="GO" id="GO:0005576">
    <property type="term" value="C:extracellular region"/>
    <property type="evidence" value="ECO:0007669"/>
    <property type="project" value="InterPro"/>
</dbReference>
<keyword evidence="5" id="KW-1185">Reference proteome</keyword>